<gene>
    <name evidence="4" type="ORF">DWX93_03525</name>
</gene>
<keyword evidence="1" id="KW-0175">Coiled coil</keyword>
<sequence length="317" mass="37841">MTDRKPDRITILSGFSLPFTITSTVFSRSVIMIIPMPAEYLDQLYTEIGLLFLISLFLLILFLCTVIRFHTKKKAFSEHDSQIRKLNEQLQTLASERDQLRSEANDYQNQIRQMDLKIQEYEDQFKLQDIQRQEYIDRHSIISSDVYNSPSKYYYFTKSCMNANESLMYYYINYILKEILPASEFSNYYIFPQVSIYSFIKVHSSLEQDESEYASRNYWAKSIDFVICYCHKADRQYLYTPVLLMELDGSSHFSSAKYGTKTFRRQQENDRFKDSLFSDLDIPLIRFQIPDNHLTRKDLPRLRQLLSEYFPRQSQNK</sequence>
<feature type="transmembrane region" description="Helical" evidence="2">
    <location>
        <begin position="48"/>
        <end position="69"/>
    </location>
</feature>
<feature type="transmembrane region" description="Helical" evidence="2">
    <location>
        <begin position="12"/>
        <end position="36"/>
    </location>
</feature>
<keyword evidence="2" id="KW-0812">Transmembrane</keyword>
<dbReference type="Pfam" id="PF10881">
    <property type="entry name" value="DUF2726"/>
    <property type="match status" value="1"/>
</dbReference>
<proteinExistence type="predicted"/>
<accession>A0A395VF20</accession>
<name>A0A395VF20_9FIRM</name>
<evidence type="ECO:0000256" key="2">
    <source>
        <dbReference type="SAM" id="Phobius"/>
    </source>
</evidence>
<dbReference type="AlphaFoldDB" id="A0A395VF20"/>
<dbReference type="RefSeq" id="WP_118096645.1">
    <property type="nucleotide sequence ID" value="NZ_QRVL01000001.1"/>
</dbReference>
<dbReference type="InterPro" id="IPR024402">
    <property type="entry name" value="DUF2726"/>
</dbReference>
<evidence type="ECO:0000313" key="4">
    <source>
        <dbReference type="EMBL" id="RGS42406.1"/>
    </source>
</evidence>
<feature type="coiled-coil region" evidence="1">
    <location>
        <begin position="76"/>
        <end position="124"/>
    </location>
</feature>
<comment type="caution">
    <text evidence="4">The sequence shown here is derived from an EMBL/GenBank/DDBJ whole genome shotgun (WGS) entry which is preliminary data.</text>
</comment>
<feature type="domain" description="DUF2726" evidence="3">
    <location>
        <begin position="160"/>
        <end position="292"/>
    </location>
</feature>
<evidence type="ECO:0000313" key="5">
    <source>
        <dbReference type="Proteomes" id="UP000266172"/>
    </source>
</evidence>
<evidence type="ECO:0000256" key="1">
    <source>
        <dbReference type="SAM" id="Coils"/>
    </source>
</evidence>
<dbReference type="EMBL" id="QRVL01000001">
    <property type="protein sequence ID" value="RGS42406.1"/>
    <property type="molecule type" value="Genomic_DNA"/>
</dbReference>
<keyword evidence="2" id="KW-1133">Transmembrane helix</keyword>
<organism evidence="4 5">
    <name type="scientific">Roseburia hominis</name>
    <dbReference type="NCBI Taxonomy" id="301301"/>
    <lineage>
        <taxon>Bacteria</taxon>
        <taxon>Bacillati</taxon>
        <taxon>Bacillota</taxon>
        <taxon>Clostridia</taxon>
        <taxon>Lachnospirales</taxon>
        <taxon>Lachnospiraceae</taxon>
        <taxon>Roseburia</taxon>
    </lineage>
</organism>
<evidence type="ECO:0000259" key="3">
    <source>
        <dbReference type="Pfam" id="PF10881"/>
    </source>
</evidence>
<keyword evidence="2" id="KW-0472">Membrane</keyword>
<protein>
    <submittedName>
        <fullName evidence="4">DUF2726 domain-containing protein</fullName>
    </submittedName>
</protein>
<reference evidence="4 5" key="1">
    <citation type="submission" date="2018-08" db="EMBL/GenBank/DDBJ databases">
        <title>A genome reference for cultivated species of the human gut microbiota.</title>
        <authorList>
            <person name="Zou Y."/>
            <person name="Xue W."/>
            <person name="Luo G."/>
        </authorList>
    </citation>
    <scope>NUCLEOTIDE SEQUENCE [LARGE SCALE GENOMIC DNA]</scope>
    <source>
        <strain evidence="4 5">AF22-12AC</strain>
    </source>
</reference>
<dbReference type="Proteomes" id="UP000266172">
    <property type="component" value="Unassembled WGS sequence"/>
</dbReference>